<evidence type="ECO:0000313" key="1">
    <source>
        <dbReference type="EMBL" id="KAA8560549.1"/>
    </source>
</evidence>
<dbReference type="AlphaFoldDB" id="A0A5M9IXG2"/>
<reference evidence="1 2" key="1">
    <citation type="journal article" date="2018" name="Plant Biotechnol. Rep.">
        <title>Diversity and antifungal activity of endophytic bacteria associated with Panax ginseng seedlings.</title>
        <authorList>
            <person name="Park J.M."/>
            <person name="Hong C.E."/>
            <person name="Jo S.H."/>
        </authorList>
    </citation>
    <scope>NUCLEOTIDE SEQUENCE [LARGE SCALE GENOMIC DNA]</scope>
    <source>
        <strain evidence="1 2">PgKB38</strain>
    </source>
</reference>
<protein>
    <submittedName>
        <fullName evidence="1">Uncharacterized protein</fullName>
    </submittedName>
</protein>
<name>A0A5M9IXG2_9PSED</name>
<dbReference type="RefSeq" id="WP_150292402.1">
    <property type="nucleotide sequence ID" value="NZ_VTFH01000001.1"/>
</dbReference>
<proteinExistence type="predicted"/>
<gene>
    <name evidence="1" type="ORF">FX985_00599</name>
</gene>
<dbReference type="EMBL" id="VTFH01000001">
    <property type="protein sequence ID" value="KAA8560549.1"/>
    <property type="molecule type" value="Genomic_DNA"/>
</dbReference>
<comment type="caution">
    <text evidence="1">The sequence shown here is derived from an EMBL/GenBank/DDBJ whole genome shotgun (WGS) entry which is preliminary data.</text>
</comment>
<sequence length="127" mass="14879">MKTPVERLTELAIAYALYRTKLFENGKAIKQVQNDADGAYFDLKPYRDRYWNDRDVHDLQMGEVIVWHGWVHAIEQCEPDKDHEEEECGYWATAKLMDERRVIQRDGARIRAAITKIGNQLLKDSTP</sequence>
<organism evidence="1 2">
    <name type="scientific">Pseudomonas extremaustralis</name>
    <dbReference type="NCBI Taxonomy" id="359110"/>
    <lineage>
        <taxon>Bacteria</taxon>
        <taxon>Pseudomonadati</taxon>
        <taxon>Pseudomonadota</taxon>
        <taxon>Gammaproteobacteria</taxon>
        <taxon>Pseudomonadales</taxon>
        <taxon>Pseudomonadaceae</taxon>
        <taxon>Pseudomonas</taxon>
    </lineage>
</organism>
<dbReference type="Proteomes" id="UP000323425">
    <property type="component" value="Unassembled WGS sequence"/>
</dbReference>
<evidence type="ECO:0000313" key="2">
    <source>
        <dbReference type="Proteomes" id="UP000323425"/>
    </source>
</evidence>
<accession>A0A5M9IXG2</accession>